<reference evidence="2 3" key="1">
    <citation type="submission" date="2018-06" db="EMBL/GenBank/DDBJ databases">
        <authorList>
            <consortium name="Pathogen Informatics"/>
            <person name="Doyle S."/>
        </authorList>
    </citation>
    <scope>NUCLEOTIDE SEQUENCE [LARGE SCALE GENOMIC DNA]</scope>
    <source>
        <strain evidence="2 3">NCTC12858</strain>
    </source>
</reference>
<accession>A0A2X4PIA0</accession>
<organism evidence="2 3">
    <name type="scientific">Porphyromonas crevioricanis</name>
    <dbReference type="NCBI Taxonomy" id="393921"/>
    <lineage>
        <taxon>Bacteria</taxon>
        <taxon>Pseudomonadati</taxon>
        <taxon>Bacteroidota</taxon>
        <taxon>Bacteroidia</taxon>
        <taxon>Bacteroidales</taxon>
        <taxon>Porphyromonadaceae</taxon>
        <taxon>Porphyromonas</taxon>
    </lineage>
</organism>
<dbReference type="InterPro" id="IPR032272">
    <property type="entry name" value="DUF4834"/>
</dbReference>
<dbReference type="Pfam" id="PF16118">
    <property type="entry name" value="DUF4834"/>
    <property type="match status" value="1"/>
</dbReference>
<evidence type="ECO:0000313" key="2">
    <source>
        <dbReference type="EMBL" id="SQH73656.1"/>
    </source>
</evidence>
<sequence length="52" mass="6082">MFGQQQAQQERKGKKQSEMSGSTIKKKVDLKEIDKKRFDKGEGEYVDFEDVK</sequence>
<proteinExistence type="predicted"/>
<evidence type="ECO:0000313" key="3">
    <source>
        <dbReference type="Proteomes" id="UP000249300"/>
    </source>
</evidence>
<feature type="region of interest" description="Disordered" evidence="1">
    <location>
        <begin position="1"/>
        <end position="26"/>
    </location>
</feature>
<keyword evidence="3" id="KW-1185">Reference proteome</keyword>
<evidence type="ECO:0000256" key="1">
    <source>
        <dbReference type="SAM" id="MobiDB-lite"/>
    </source>
</evidence>
<protein>
    <submittedName>
        <fullName evidence="2">Uncharacterized protein</fullName>
    </submittedName>
</protein>
<dbReference type="Proteomes" id="UP000249300">
    <property type="component" value="Chromosome 1"/>
</dbReference>
<dbReference type="KEGG" id="pcre:NCTC12858_01520"/>
<dbReference type="EMBL" id="LS483447">
    <property type="protein sequence ID" value="SQH73656.1"/>
    <property type="molecule type" value="Genomic_DNA"/>
</dbReference>
<name>A0A2X4PIA0_9PORP</name>
<gene>
    <name evidence="2" type="ORF">NCTC12858_01520</name>
</gene>
<dbReference type="AlphaFoldDB" id="A0A2X4PIA0"/>